<dbReference type="EMBL" id="UINC01001907">
    <property type="protein sequence ID" value="SUZ90593.1"/>
    <property type="molecule type" value="Genomic_DNA"/>
</dbReference>
<dbReference type="PANTHER" id="PTHR47786">
    <property type="entry name" value="ALPHA-1,4-GLUCAN:MALTOSE-1-PHOSPHATE MALTOSYLTRANSFERASE"/>
    <property type="match status" value="1"/>
</dbReference>
<dbReference type="PANTHER" id="PTHR47786:SF2">
    <property type="entry name" value="GLYCOSYL HYDROLASE FAMILY 13 CATALYTIC DOMAIN-CONTAINING PROTEIN"/>
    <property type="match status" value="1"/>
</dbReference>
<name>A0A381RNW4_9ZZZZ</name>
<evidence type="ECO:0000259" key="1">
    <source>
        <dbReference type="SMART" id="SM00642"/>
    </source>
</evidence>
<dbReference type="InterPro" id="IPR006047">
    <property type="entry name" value="GH13_cat_dom"/>
</dbReference>
<dbReference type="SMART" id="SM00642">
    <property type="entry name" value="Aamy"/>
    <property type="match status" value="1"/>
</dbReference>
<dbReference type="GO" id="GO:0005975">
    <property type="term" value="P:carbohydrate metabolic process"/>
    <property type="evidence" value="ECO:0007669"/>
    <property type="project" value="InterPro"/>
</dbReference>
<dbReference type="Pfam" id="PF00128">
    <property type="entry name" value="Alpha-amylase"/>
    <property type="match status" value="1"/>
</dbReference>
<dbReference type="SUPFAM" id="SSF51445">
    <property type="entry name" value="(Trans)glycosidases"/>
    <property type="match status" value="1"/>
</dbReference>
<dbReference type="Gene3D" id="3.20.20.80">
    <property type="entry name" value="Glycosidases"/>
    <property type="match status" value="1"/>
</dbReference>
<dbReference type="CDD" id="cd11313">
    <property type="entry name" value="AmyAc_arch_bac_AmyA"/>
    <property type="match status" value="1"/>
</dbReference>
<organism evidence="2">
    <name type="scientific">marine metagenome</name>
    <dbReference type="NCBI Taxonomy" id="408172"/>
    <lineage>
        <taxon>unclassified sequences</taxon>
        <taxon>metagenomes</taxon>
        <taxon>ecological metagenomes</taxon>
    </lineage>
</organism>
<proteinExistence type="predicted"/>
<accession>A0A381RNW4</accession>
<dbReference type="InterPro" id="IPR017853">
    <property type="entry name" value="GH"/>
</dbReference>
<gene>
    <name evidence="2" type="ORF">METZ01_LOCUS43447</name>
</gene>
<sequence length="417" mass="48440">MKHKENTSPEWSNNLTIYEVNLRQYTPQGTLRAFREHLPRLKSLGVGILWFMPIQPIGTVNRKGTLGSYYSVQDYYGINPDFGTLDEFRSLVDEIHELDMYVILDWVANHTAWDNPMASEHPEWYTKNDEGNFQPPPGTNWDDVIDLDYSNDDLRAYMTAAMEYWVREVGIDGFRCDVAGMVPTDFWESVIPALQKIKPVFMLAEWDDPELLENAFHADYNWGLYHVLKDIAAGEKEFSEIQEYYQIPPKSYPLTALRMNFLDNHDENSWGRNMISHFGQNLYPLVTMIFTLPGMPMIYSGQEAKLNKQLRFFDKDTIPWDDVPDSKFYQELINLRKVHKVFWNTNHNLEFMGSLPPGLVGFKRWTKDATFQIVVNLSDQDQELDPGLIAGSMLFSDGISQKTTIARHGYLVCKENR</sequence>
<evidence type="ECO:0000313" key="2">
    <source>
        <dbReference type="EMBL" id="SUZ90593.1"/>
    </source>
</evidence>
<feature type="domain" description="Glycosyl hydrolase family 13 catalytic" evidence="1">
    <location>
        <begin position="10"/>
        <end position="336"/>
    </location>
</feature>
<dbReference type="AlphaFoldDB" id="A0A381RNW4"/>
<protein>
    <recommendedName>
        <fullName evidence="1">Glycosyl hydrolase family 13 catalytic domain-containing protein</fullName>
    </recommendedName>
</protein>
<reference evidence="2" key="1">
    <citation type="submission" date="2018-05" db="EMBL/GenBank/DDBJ databases">
        <authorList>
            <person name="Lanie J.A."/>
            <person name="Ng W.-L."/>
            <person name="Kazmierczak K.M."/>
            <person name="Andrzejewski T.M."/>
            <person name="Davidsen T.M."/>
            <person name="Wayne K.J."/>
            <person name="Tettelin H."/>
            <person name="Glass J.I."/>
            <person name="Rusch D."/>
            <person name="Podicherti R."/>
            <person name="Tsui H.-C.T."/>
            <person name="Winkler M.E."/>
        </authorList>
    </citation>
    <scope>NUCLEOTIDE SEQUENCE</scope>
</reference>